<accession>A0AAV5WU63</accession>
<feature type="transmembrane region" description="Helical" evidence="1">
    <location>
        <begin position="215"/>
        <end position="238"/>
    </location>
</feature>
<sequence length="254" mass="27888">MAGANDKLPLVVNGPCGYDNPYFEPPPPYVCPSAPMDDTPSVVPPSLQPLQPPLYDQVMEESERRNHQLQRPLVVGVNSTSVFVGRSMGGAQRPRPLVGFCGLSNESLSRFLLRLIFAASIFNSIVGLIVAISFLRGSTIELFHLCIPLLAAAVLIPGAAMAYCEMKEEGRNTAGLSFLIKSMYVYMVIIGLYSAGLVGARIEAIYRFDQIKIEWFSALIVALLAVLATVAEMRKVLLDYRLGVRRRRVNGIEQ</sequence>
<protein>
    <submittedName>
        <fullName evidence="2">Uncharacterized protein</fullName>
    </submittedName>
</protein>
<comment type="caution">
    <text evidence="2">The sequence shown here is derived from an EMBL/GenBank/DDBJ whole genome shotgun (WGS) entry which is preliminary data.</text>
</comment>
<dbReference type="EMBL" id="BTSY01000006">
    <property type="protein sequence ID" value="GMT33234.1"/>
    <property type="molecule type" value="Genomic_DNA"/>
</dbReference>
<dbReference type="Proteomes" id="UP001432322">
    <property type="component" value="Unassembled WGS sequence"/>
</dbReference>
<evidence type="ECO:0000313" key="2">
    <source>
        <dbReference type="EMBL" id="GMT33234.1"/>
    </source>
</evidence>
<reference evidence="2" key="1">
    <citation type="submission" date="2023-10" db="EMBL/GenBank/DDBJ databases">
        <title>Genome assembly of Pristionchus species.</title>
        <authorList>
            <person name="Yoshida K."/>
            <person name="Sommer R.J."/>
        </authorList>
    </citation>
    <scope>NUCLEOTIDE SEQUENCE</scope>
    <source>
        <strain evidence="2">RS5133</strain>
    </source>
</reference>
<dbReference type="AlphaFoldDB" id="A0AAV5WU63"/>
<keyword evidence="1" id="KW-1133">Transmembrane helix</keyword>
<feature type="transmembrane region" description="Helical" evidence="1">
    <location>
        <begin position="142"/>
        <end position="164"/>
    </location>
</feature>
<keyword evidence="1" id="KW-0472">Membrane</keyword>
<gene>
    <name evidence="2" type="ORF">PFISCL1PPCAC_24531</name>
</gene>
<name>A0AAV5WU63_9BILA</name>
<organism evidence="2 3">
    <name type="scientific">Pristionchus fissidentatus</name>
    <dbReference type="NCBI Taxonomy" id="1538716"/>
    <lineage>
        <taxon>Eukaryota</taxon>
        <taxon>Metazoa</taxon>
        <taxon>Ecdysozoa</taxon>
        <taxon>Nematoda</taxon>
        <taxon>Chromadorea</taxon>
        <taxon>Rhabditida</taxon>
        <taxon>Rhabditina</taxon>
        <taxon>Diplogasteromorpha</taxon>
        <taxon>Diplogasteroidea</taxon>
        <taxon>Neodiplogasteridae</taxon>
        <taxon>Pristionchus</taxon>
    </lineage>
</organism>
<keyword evidence="1" id="KW-0812">Transmembrane</keyword>
<evidence type="ECO:0000256" key="1">
    <source>
        <dbReference type="SAM" id="Phobius"/>
    </source>
</evidence>
<feature type="transmembrane region" description="Helical" evidence="1">
    <location>
        <begin position="111"/>
        <end position="136"/>
    </location>
</feature>
<feature type="transmembrane region" description="Helical" evidence="1">
    <location>
        <begin position="176"/>
        <end position="195"/>
    </location>
</feature>
<evidence type="ECO:0000313" key="3">
    <source>
        <dbReference type="Proteomes" id="UP001432322"/>
    </source>
</evidence>
<proteinExistence type="predicted"/>
<keyword evidence="3" id="KW-1185">Reference proteome</keyword>